<feature type="chain" id="PRO_5019143105" evidence="2">
    <location>
        <begin position="19"/>
        <end position="330"/>
    </location>
</feature>
<sequence>MRALLFAGAALIASPSAAQDHSAHGGHDAQEEPEDQDDTGHGMPEEDAPSEAQANPLGQIRLGPTARPAPATQPQHDHAGMEIPTGPPPPRAFEGPAHAADAIWGEENMVAARGYNRATHGDQTFFFPLIERLEARLGGDEDEYLWDAQAWYGTAVNRVVFKTEGEGEFGGDLEGAEVQLLYSRAIGPFFDLQGGIRLDVEPGTTAYAAIGVQGLAPYMIHLDATAFLSDDGNLLARVEAEHDMRLTQKLVLQPRIEFELSAQDIPERGLGAGLPKIETGLRLRYEFVPEFAPYVGVEYEAATGRTADIIRAAGDDPDGIVFLLGLRAWF</sequence>
<dbReference type="InterPro" id="IPR007939">
    <property type="entry name" value="Cu-R_B_prcur"/>
</dbReference>
<proteinExistence type="predicted"/>
<dbReference type="GO" id="GO:0005507">
    <property type="term" value="F:copper ion binding"/>
    <property type="evidence" value="ECO:0007669"/>
    <property type="project" value="InterPro"/>
</dbReference>
<evidence type="ECO:0000313" key="3">
    <source>
        <dbReference type="EMBL" id="RJY09751.1"/>
    </source>
</evidence>
<comment type="caution">
    <text evidence="3">The sequence shown here is derived from an EMBL/GenBank/DDBJ whole genome shotgun (WGS) entry which is preliminary data.</text>
</comment>
<feature type="compositionally biased region" description="Low complexity" evidence="1">
    <location>
        <begin position="64"/>
        <end position="74"/>
    </location>
</feature>
<keyword evidence="4" id="KW-1185">Reference proteome</keyword>
<protein>
    <submittedName>
        <fullName evidence="3">Copper resistance protein B</fullName>
    </submittedName>
</protein>
<dbReference type="EMBL" id="RAHX01000001">
    <property type="protein sequence ID" value="RJY09751.1"/>
    <property type="molecule type" value="Genomic_DNA"/>
</dbReference>
<dbReference type="Proteomes" id="UP000285232">
    <property type="component" value="Unassembled WGS sequence"/>
</dbReference>
<organism evidence="3 4">
    <name type="scientific">Aurantiacibacter aquimixticola</name>
    <dbReference type="NCBI Taxonomy" id="1958945"/>
    <lineage>
        <taxon>Bacteria</taxon>
        <taxon>Pseudomonadati</taxon>
        <taxon>Pseudomonadota</taxon>
        <taxon>Alphaproteobacteria</taxon>
        <taxon>Sphingomonadales</taxon>
        <taxon>Erythrobacteraceae</taxon>
        <taxon>Aurantiacibacter</taxon>
    </lineage>
</organism>
<reference evidence="3 4" key="1">
    <citation type="journal article" date="2017" name="Int. J. Syst. Evol. Microbiol.">
        <title>Erythrobacter aquimixticola sp. nov., isolated from the junction between the ocean and a freshwater spring.</title>
        <authorList>
            <person name="Park S."/>
            <person name="Jung Y.T."/>
            <person name="Choi S.J."/>
            <person name="Yoon J.H."/>
        </authorList>
    </citation>
    <scope>NUCLEOTIDE SEQUENCE [LARGE SCALE GENOMIC DNA]</scope>
    <source>
        <strain evidence="3 4">JSSK-14</strain>
    </source>
</reference>
<dbReference type="AlphaFoldDB" id="A0A419RVE2"/>
<dbReference type="GO" id="GO:0006878">
    <property type="term" value="P:intracellular copper ion homeostasis"/>
    <property type="evidence" value="ECO:0007669"/>
    <property type="project" value="InterPro"/>
</dbReference>
<evidence type="ECO:0000313" key="4">
    <source>
        <dbReference type="Proteomes" id="UP000285232"/>
    </source>
</evidence>
<accession>A0A419RVE2</accession>
<dbReference type="GO" id="GO:0009279">
    <property type="term" value="C:cell outer membrane"/>
    <property type="evidence" value="ECO:0007669"/>
    <property type="project" value="InterPro"/>
</dbReference>
<feature type="region of interest" description="Disordered" evidence="1">
    <location>
        <begin position="13"/>
        <end position="96"/>
    </location>
</feature>
<evidence type="ECO:0000256" key="2">
    <source>
        <dbReference type="SAM" id="SignalP"/>
    </source>
</evidence>
<dbReference type="OrthoDB" id="9778934at2"/>
<dbReference type="Pfam" id="PF05275">
    <property type="entry name" value="CopB"/>
    <property type="match status" value="1"/>
</dbReference>
<gene>
    <name evidence="3" type="ORF">D6201_10660</name>
</gene>
<feature type="compositionally biased region" description="Basic and acidic residues" evidence="1">
    <location>
        <begin position="21"/>
        <end position="30"/>
    </location>
</feature>
<keyword evidence="2" id="KW-0732">Signal</keyword>
<evidence type="ECO:0000256" key="1">
    <source>
        <dbReference type="SAM" id="MobiDB-lite"/>
    </source>
</evidence>
<dbReference type="RefSeq" id="WP_120048762.1">
    <property type="nucleotide sequence ID" value="NZ_RAHX01000001.1"/>
</dbReference>
<feature type="signal peptide" evidence="2">
    <location>
        <begin position="1"/>
        <end position="18"/>
    </location>
</feature>
<name>A0A419RVE2_9SPHN</name>